<dbReference type="GeneID" id="63147279"/>
<reference evidence="2 3" key="1">
    <citation type="submission" date="2017-05" db="EMBL/GenBank/DDBJ databases">
        <title>Vagococcus spp. assemblies.</title>
        <authorList>
            <person name="Gulvik C.A."/>
        </authorList>
    </citation>
    <scope>NUCLEOTIDE SEQUENCE [LARGE SCALE GENOMIC DNA]</scope>
    <source>
        <strain evidence="2 3">NCFB 2497</strain>
    </source>
</reference>
<dbReference type="SUPFAM" id="SSF63817">
    <property type="entry name" value="Sortase"/>
    <property type="match status" value="1"/>
</dbReference>
<proteinExistence type="predicted"/>
<dbReference type="GO" id="GO:0016787">
    <property type="term" value="F:hydrolase activity"/>
    <property type="evidence" value="ECO:0007669"/>
    <property type="project" value="UniProtKB-KW"/>
</dbReference>
<dbReference type="InterPro" id="IPR005754">
    <property type="entry name" value="Sortase"/>
</dbReference>
<organism evidence="2 3">
    <name type="scientific">Vagococcus fluvialis</name>
    <dbReference type="NCBI Taxonomy" id="2738"/>
    <lineage>
        <taxon>Bacteria</taxon>
        <taxon>Bacillati</taxon>
        <taxon>Bacillota</taxon>
        <taxon>Bacilli</taxon>
        <taxon>Lactobacillales</taxon>
        <taxon>Enterococcaceae</taxon>
        <taxon>Vagococcus</taxon>
    </lineage>
</organism>
<keyword evidence="3" id="KW-1185">Reference proteome</keyword>
<dbReference type="Gene3D" id="2.40.260.10">
    <property type="entry name" value="Sortase"/>
    <property type="match status" value="1"/>
</dbReference>
<dbReference type="Proteomes" id="UP000288197">
    <property type="component" value="Unassembled WGS sequence"/>
</dbReference>
<accession>A0A369ASW9</accession>
<dbReference type="EMBL" id="NGJX01000014">
    <property type="protein sequence ID" value="RST99646.1"/>
    <property type="molecule type" value="Genomic_DNA"/>
</dbReference>
<dbReference type="Gene3D" id="2.60.40.10">
    <property type="entry name" value="Immunoglobulins"/>
    <property type="match status" value="1"/>
</dbReference>
<dbReference type="Pfam" id="PF04203">
    <property type="entry name" value="Sortase"/>
    <property type="match status" value="1"/>
</dbReference>
<dbReference type="InterPro" id="IPR023365">
    <property type="entry name" value="Sortase_dom-sf"/>
</dbReference>
<evidence type="ECO:0000256" key="1">
    <source>
        <dbReference type="ARBA" id="ARBA00022801"/>
    </source>
</evidence>
<dbReference type="AlphaFoldDB" id="A0A369ASW9"/>
<sequence>MKQKLIIGFATLSLLVGVAGALSEYKVKEINVVAATVSSTDRLANLPVTKKSNPIILGQKNWDVFQNDTIDVLDGVSATDSHGETIKVTASEFSTKEVKRQTVTLTATDKYDNETKELITVNVKPKKIIEQPQETVVNMSAPVEEATVNNLVAPVEEAPTETQTVTYKEKPAQPTWLPYTMYLGGISIPYQNAGEGSGQAVIDSNRNMVATFGGATVQSPNDGVNTHFIGHNPGIFNILFSLSVGSEVTVTDANGTPATYIVGNIFQVDDYGTNIATNENWVDYILDPGTEERITLQTCVNDDINLVVVAFPA</sequence>
<gene>
    <name evidence="2" type="ORF">CBF32_11435</name>
</gene>
<name>A0A369ASW9_9ENTE</name>
<evidence type="ECO:0000313" key="3">
    <source>
        <dbReference type="Proteomes" id="UP000288197"/>
    </source>
</evidence>
<dbReference type="RefSeq" id="WP_114290339.1">
    <property type="nucleotide sequence ID" value="NZ_CP081461.1"/>
</dbReference>
<keyword evidence="1" id="KW-0378">Hydrolase</keyword>
<dbReference type="OrthoDB" id="3177627at2"/>
<comment type="caution">
    <text evidence="2">The sequence shown here is derived from an EMBL/GenBank/DDBJ whole genome shotgun (WGS) entry which is preliminary data.</text>
</comment>
<dbReference type="InterPro" id="IPR013783">
    <property type="entry name" value="Ig-like_fold"/>
</dbReference>
<protein>
    <submittedName>
        <fullName evidence="2">Uncharacterized protein</fullName>
    </submittedName>
</protein>
<evidence type="ECO:0000313" key="2">
    <source>
        <dbReference type="EMBL" id="RST99646.1"/>
    </source>
</evidence>